<sequence length="35" mass="3705">MLCTCEVPCCARPIGASARLHGANETCGNHFFAHS</sequence>
<evidence type="ECO:0000313" key="1">
    <source>
        <dbReference type="EMBL" id="OMO50349.1"/>
    </source>
</evidence>
<organism evidence="1 2">
    <name type="scientific">Corchorus olitorius</name>
    <dbReference type="NCBI Taxonomy" id="93759"/>
    <lineage>
        <taxon>Eukaryota</taxon>
        <taxon>Viridiplantae</taxon>
        <taxon>Streptophyta</taxon>
        <taxon>Embryophyta</taxon>
        <taxon>Tracheophyta</taxon>
        <taxon>Spermatophyta</taxon>
        <taxon>Magnoliopsida</taxon>
        <taxon>eudicotyledons</taxon>
        <taxon>Gunneridae</taxon>
        <taxon>Pentapetalae</taxon>
        <taxon>rosids</taxon>
        <taxon>malvids</taxon>
        <taxon>Malvales</taxon>
        <taxon>Malvaceae</taxon>
        <taxon>Grewioideae</taxon>
        <taxon>Apeibeae</taxon>
        <taxon>Corchorus</taxon>
    </lineage>
</organism>
<dbReference type="EMBL" id="AWUE01024582">
    <property type="protein sequence ID" value="OMO50349.1"/>
    <property type="molecule type" value="Genomic_DNA"/>
</dbReference>
<gene>
    <name evidence="1" type="ORF">COLO4_38116</name>
</gene>
<proteinExistence type="predicted"/>
<name>A0A1R3FWY2_9ROSI</name>
<dbReference type="AlphaFoldDB" id="A0A1R3FWY2"/>
<reference evidence="2" key="1">
    <citation type="submission" date="2013-09" db="EMBL/GenBank/DDBJ databases">
        <title>Corchorus olitorius genome sequencing.</title>
        <authorList>
            <person name="Alam M."/>
            <person name="Haque M.S."/>
            <person name="Islam M.S."/>
            <person name="Emdad E.M."/>
            <person name="Islam M.M."/>
            <person name="Ahmed B."/>
            <person name="Halim A."/>
            <person name="Hossen Q.M.M."/>
            <person name="Hossain M.Z."/>
            <person name="Ahmed R."/>
            <person name="Khan M.M."/>
            <person name="Islam R."/>
            <person name="Rashid M.M."/>
            <person name="Khan S.A."/>
            <person name="Rahman M.S."/>
            <person name="Alam M."/>
            <person name="Yahiya A.S."/>
            <person name="Khan M.S."/>
            <person name="Azam M.S."/>
            <person name="Haque T."/>
            <person name="Lashkar M.Z.H."/>
            <person name="Akhand A.I."/>
            <person name="Morshed G."/>
            <person name="Roy S."/>
            <person name="Uddin K.S."/>
            <person name="Rabeya T."/>
            <person name="Hossain A.S."/>
            <person name="Chowdhury A."/>
            <person name="Snigdha A.R."/>
            <person name="Mortoza M.S."/>
            <person name="Matin S.A."/>
            <person name="Hoque S.M.E."/>
            <person name="Islam M.K."/>
            <person name="Roy D.K."/>
            <person name="Haider R."/>
            <person name="Moosa M.M."/>
            <person name="Elias S.M."/>
            <person name="Hasan A.M."/>
            <person name="Jahan S."/>
            <person name="Shafiuddin M."/>
            <person name="Mahmood N."/>
            <person name="Shommy N.S."/>
        </authorList>
    </citation>
    <scope>NUCLEOTIDE SEQUENCE [LARGE SCALE GENOMIC DNA]</scope>
    <source>
        <strain evidence="2">cv. O-4</strain>
    </source>
</reference>
<protein>
    <submittedName>
        <fullName evidence="1">Uncharacterized protein</fullName>
    </submittedName>
</protein>
<dbReference type="Proteomes" id="UP000187203">
    <property type="component" value="Unassembled WGS sequence"/>
</dbReference>
<evidence type="ECO:0000313" key="2">
    <source>
        <dbReference type="Proteomes" id="UP000187203"/>
    </source>
</evidence>
<accession>A0A1R3FWY2</accession>
<comment type="caution">
    <text evidence="1">The sequence shown here is derived from an EMBL/GenBank/DDBJ whole genome shotgun (WGS) entry which is preliminary data.</text>
</comment>
<keyword evidence="2" id="KW-1185">Reference proteome</keyword>